<organism evidence="1 2">
    <name type="scientific">Auriscalpium vulgare</name>
    <dbReference type="NCBI Taxonomy" id="40419"/>
    <lineage>
        <taxon>Eukaryota</taxon>
        <taxon>Fungi</taxon>
        <taxon>Dikarya</taxon>
        <taxon>Basidiomycota</taxon>
        <taxon>Agaricomycotina</taxon>
        <taxon>Agaricomycetes</taxon>
        <taxon>Russulales</taxon>
        <taxon>Auriscalpiaceae</taxon>
        <taxon>Auriscalpium</taxon>
    </lineage>
</organism>
<protein>
    <submittedName>
        <fullName evidence="1">Uncharacterized protein</fullName>
    </submittedName>
</protein>
<accession>A0ACB8RR18</accession>
<keyword evidence="2" id="KW-1185">Reference proteome</keyword>
<gene>
    <name evidence="1" type="ORF">FA95DRAFT_1394209</name>
</gene>
<proteinExistence type="predicted"/>
<evidence type="ECO:0000313" key="1">
    <source>
        <dbReference type="EMBL" id="KAI0046362.1"/>
    </source>
</evidence>
<reference evidence="1" key="1">
    <citation type="submission" date="2021-02" db="EMBL/GenBank/DDBJ databases">
        <authorList>
            <consortium name="DOE Joint Genome Institute"/>
            <person name="Ahrendt S."/>
            <person name="Looney B.P."/>
            <person name="Miyauchi S."/>
            <person name="Morin E."/>
            <person name="Drula E."/>
            <person name="Courty P.E."/>
            <person name="Chicoki N."/>
            <person name="Fauchery L."/>
            <person name="Kohler A."/>
            <person name="Kuo A."/>
            <person name="Labutti K."/>
            <person name="Pangilinan J."/>
            <person name="Lipzen A."/>
            <person name="Riley R."/>
            <person name="Andreopoulos W."/>
            <person name="He G."/>
            <person name="Johnson J."/>
            <person name="Barry K.W."/>
            <person name="Grigoriev I.V."/>
            <person name="Nagy L."/>
            <person name="Hibbett D."/>
            <person name="Henrissat B."/>
            <person name="Matheny P.B."/>
            <person name="Labbe J."/>
            <person name="Martin F."/>
        </authorList>
    </citation>
    <scope>NUCLEOTIDE SEQUENCE</scope>
    <source>
        <strain evidence="1">FP105234-sp</strain>
    </source>
</reference>
<dbReference type="EMBL" id="MU275927">
    <property type="protein sequence ID" value="KAI0046362.1"/>
    <property type="molecule type" value="Genomic_DNA"/>
</dbReference>
<reference evidence="1" key="2">
    <citation type="journal article" date="2022" name="New Phytol.">
        <title>Evolutionary transition to the ectomycorrhizal habit in the genomes of a hyperdiverse lineage of mushroom-forming fungi.</title>
        <authorList>
            <person name="Looney B."/>
            <person name="Miyauchi S."/>
            <person name="Morin E."/>
            <person name="Drula E."/>
            <person name="Courty P.E."/>
            <person name="Kohler A."/>
            <person name="Kuo A."/>
            <person name="LaButti K."/>
            <person name="Pangilinan J."/>
            <person name="Lipzen A."/>
            <person name="Riley R."/>
            <person name="Andreopoulos W."/>
            <person name="He G."/>
            <person name="Johnson J."/>
            <person name="Nolan M."/>
            <person name="Tritt A."/>
            <person name="Barry K.W."/>
            <person name="Grigoriev I.V."/>
            <person name="Nagy L.G."/>
            <person name="Hibbett D."/>
            <person name="Henrissat B."/>
            <person name="Matheny P.B."/>
            <person name="Labbe J."/>
            <person name="Martin F.M."/>
        </authorList>
    </citation>
    <scope>NUCLEOTIDE SEQUENCE</scope>
    <source>
        <strain evidence="1">FP105234-sp</strain>
    </source>
</reference>
<name>A0ACB8RR18_9AGAM</name>
<evidence type="ECO:0000313" key="2">
    <source>
        <dbReference type="Proteomes" id="UP000814033"/>
    </source>
</evidence>
<comment type="caution">
    <text evidence="1">The sequence shown here is derived from an EMBL/GenBank/DDBJ whole genome shotgun (WGS) entry which is preliminary data.</text>
</comment>
<dbReference type="Proteomes" id="UP000814033">
    <property type="component" value="Unassembled WGS sequence"/>
</dbReference>
<sequence>MSSCLQQHSPFARIVLPRLATNLTAILTPATASRCCASMAPDSLHSAQGPAPSDSRPPPRAQVCPRTTFRPLADGCYTKPILVLDPLYRSDGAKASQTGAVVVIGCIRHDRGRCCQISHVSPYPCRSACV</sequence>